<feature type="region of interest" description="Disordered" evidence="2">
    <location>
        <begin position="23"/>
        <end position="47"/>
    </location>
</feature>
<evidence type="ECO:0008006" key="5">
    <source>
        <dbReference type="Google" id="ProtNLM"/>
    </source>
</evidence>
<accession>A0A422Q6P3</accession>
<evidence type="ECO:0000256" key="2">
    <source>
        <dbReference type="SAM" id="MobiDB-lite"/>
    </source>
</evidence>
<gene>
    <name evidence="3" type="ORF">Tco025E_02122</name>
</gene>
<dbReference type="GeneID" id="40315733"/>
<dbReference type="RefSeq" id="XP_029230832.1">
    <property type="nucleotide sequence ID" value="XM_029369057.1"/>
</dbReference>
<dbReference type="Pfam" id="PF04502">
    <property type="entry name" value="Saf4_Yju2"/>
    <property type="match status" value="1"/>
</dbReference>
<dbReference type="GO" id="GO:0071006">
    <property type="term" value="C:U2-type catalytic step 1 spliceosome"/>
    <property type="evidence" value="ECO:0007669"/>
    <property type="project" value="TreeGrafter"/>
</dbReference>
<evidence type="ECO:0000256" key="1">
    <source>
        <dbReference type="SAM" id="Coils"/>
    </source>
</evidence>
<protein>
    <recommendedName>
        <fullName evidence="5">Splicing factor YJU2</fullName>
    </recommendedName>
</protein>
<evidence type="ECO:0000313" key="3">
    <source>
        <dbReference type="EMBL" id="RNF25626.1"/>
    </source>
</evidence>
<feature type="region of interest" description="Disordered" evidence="2">
    <location>
        <begin position="289"/>
        <end position="353"/>
    </location>
</feature>
<feature type="compositionally biased region" description="Basic and acidic residues" evidence="2">
    <location>
        <begin position="229"/>
        <end position="239"/>
    </location>
</feature>
<dbReference type="PANTHER" id="PTHR12111:SF1">
    <property type="entry name" value="SPLICING FACTOR YJU2"/>
    <property type="match status" value="1"/>
</dbReference>
<dbReference type="AlphaFoldDB" id="A0A422Q6P3"/>
<name>A0A422Q6P3_9TRYP</name>
<dbReference type="EMBL" id="MKKU01000080">
    <property type="protein sequence ID" value="RNF25626.1"/>
    <property type="molecule type" value="Genomic_DNA"/>
</dbReference>
<dbReference type="InterPro" id="IPR007590">
    <property type="entry name" value="Saf4/Yju2"/>
</dbReference>
<comment type="caution">
    <text evidence="3">The sequence shown here is derived from an EMBL/GenBank/DDBJ whole genome shotgun (WGS) entry which is preliminary data.</text>
</comment>
<sequence>MAKINATYSSGYYLAPDTDYRKLEEQQQRERKRRRQEERDGDADASAAGGAIRQTFAIPFNVICLHCNRRIARGTHGYVNRRPTKEKFMGIRIWELEFRCIFCKRHIYLTTDYETAKLTGGYHCSRNCRRGEGDFYGTNQINEAIRAKQATEEAEKGSLDALERENEAMRQLQERERLIEELVESRAATEEEQTRDELLQAIQARKRGTATRQHEGEAREEEGEETGDPVDKASADDEDDAAYRRFEAQLRYWQEEAERALQGHPRGDAGAEDKVAATITAKYTDHGDKRRNVFMGGSDSGSDTEEDKGGRGPPMMAVKKDPGRPLVAAAGTTSTTTTKRRNGSALASLLDDL</sequence>
<dbReference type="GO" id="GO:0000398">
    <property type="term" value="P:mRNA splicing, via spliceosome"/>
    <property type="evidence" value="ECO:0007669"/>
    <property type="project" value="InterPro"/>
</dbReference>
<feature type="coiled-coil region" evidence="1">
    <location>
        <begin position="152"/>
        <end position="192"/>
    </location>
</feature>
<dbReference type="OrthoDB" id="674963at2759"/>
<keyword evidence="1" id="KW-0175">Coiled coil</keyword>
<proteinExistence type="predicted"/>
<dbReference type="Proteomes" id="UP000284403">
    <property type="component" value="Unassembled WGS sequence"/>
</dbReference>
<reference evidence="3 4" key="1">
    <citation type="journal article" date="2018" name="BMC Genomics">
        <title>Genomic comparison of Trypanosoma conorhini and Trypanosoma rangeli to Trypanosoma cruzi strains of high and low virulence.</title>
        <authorList>
            <person name="Bradwell K.R."/>
            <person name="Koparde V.N."/>
            <person name="Matveyev A.V."/>
            <person name="Serrano M.G."/>
            <person name="Alves J.M."/>
            <person name="Parikh H."/>
            <person name="Huang B."/>
            <person name="Lee V."/>
            <person name="Espinosa-Alvarez O."/>
            <person name="Ortiz P.A."/>
            <person name="Costa-Martins A.G."/>
            <person name="Teixeira M.M."/>
            <person name="Buck G.A."/>
        </authorList>
    </citation>
    <scope>NUCLEOTIDE SEQUENCE [LARGE SCALE GENOMIC DNA]</scope>
    <source>
        <strain evidence="3 4">025E</strain>
    </source>
</reference>
<feature type="region of interest" description="Disordered" evidence="2">
    <location>
        <begin position="205"/>
        <end position="239"/>
    </location>
</feature>
<dbReference type="PANTHER" id="PTHR12111">
    <property type="entry name" value="SPLICING FACTOR YJU2"/>
    <property type="match status" value="1"/>
</dbReference>
<keyword evidence="4" id="KW-1185">Reference proteome</keyword>
<feature type="compositionally biased region" description="Acidic residues" evidence="2">
    <location>
        <begin position="218"/>
        <end position="228"/>
    </location>
</feature>
<evidence type="ECO:0000313" key="4">
    <source>
        <dbReference type="Proteomes" id="UP000284403"/>
    </source>
</evidence>
<organism evidence="3 4">
    <name type="scientific">Trypanosoma conorhini</name>
    <dbReference type="NCBI Taxonomy" id="83891"/>
    <lineage>
        <taxon>Eukaryota</taxon>
        <taxon>Discoba</taxon>
        <taxon>Euglenozoa</taxon>
        <taxon>Kinetoplastea</taxon>
        <taxon>Metakinetoplastina</taxon>
        <taxon>Trypanosomatida</taxon>
        <taxon>Trypanosomatidae</taxon>
        <taxon>Trypanosoma</taxon>
    </lineage>
</organism>